<feature type="transmembrane region" description="Helical" evidence="4">
    <location>
        <begin position="6"/>
        <end position="27"/>
    </location>
</feature>
<protein>
    <submittedName>
        <fullName evidence="6">Glycosyl transferase, group 2 family protein</fullName>
    </submittedName>
</protein>
<dbReference type="SUPFAM" id="SSF53448">
    <property type="entry name" value="Nucleotide-diphospho-sugar transferases"/>
    <property type="match status" value="1"/>
</dbReference>
<keyword evidence="4" id="KW-0812">Transmembrane</keyword>
<dbReference type="Gene3D" id="3.90.550.10">
    <property type="entry name" value="Spore Coat Polysaccharide Biosynthesis Protein SpsA, Chain A"/>
    <property type="match status" value="1"/>
</dbReference>
<dbReference type="RefSeq" id="WP_036128742.1">
    <property type="nucleotide sequence ID" value="NZ_ANIE01000003.1"/>
</dbReference>
<feature type="transmembrane region" description="Helical" evidence="4">
    <location>
        <begin position="343"/>
        <end position="362"/>
    </location>
</feature>
<dbReference type="PANTHER" id="PTHR43630:SF1">
    <property type="entry name" value="POLY-BETA-1,6-N-ACETYL-D-GLUCOSAMINE SYNTHASE"/>
    <property type="match status" value="1"/>
</dbReference>
<evidence type="ECO:0000313" key="7">
    <source>
        <dbReference type="Proteomes" id="UP000035057"/>
    </source>
</evidence>
<dbReference type="STRING" id="1137280.D777_00860"/>
<dbReference type="InterPro" id="IPR029044">
    <property type="entry name" value="Nucleotide-diphossugar_trans"/>
</dbReference>
<keyword evidence="3 6" id="KW-0808">Transferase</keyword>
<gene>
    <name evidence="6" type="ORF">D777_00860</name>
</gene>
<keyword evidence="7" id="KW-1185">Reference proteome</keyword>
<dbReference type="Proteomes" id="UP000035057">
    <property type="component" value="Unassembled WGS sequence"/>
</dbReference>
<feature type="domain" description="Glycosyltransferase 2-like" evidence="5">
    <location>
        <begin position="45"/>
        <end position="154"/>
    </location>
</feature>
<evidence type="ECO:0000256" key="1">
    <source>
        <dbReference type="ARBA" id="ARBA00006739"/>
    </source>
</evidence>
<name>A0A072N3Y8_9GAMM</name>
<accession>A0A072N3Y8</accession>
<evidence type="ECO:0000256" key="4">
    <source>
        <dbReference type="SAM" id="Phobius"/>
    </source>
</evidence>
<evidence type="ECO:0000256" key="3">
    <source>
        <dbReference type="ARBA" id="ARBA00022679"/>
    </source>
</evidence>
<proteinExistence type="inferred from homology"/>
<dbReference type="InterPro" id="IPR001173">
    <property type="entry name" value="Glyco_trans_2-like"/>
</dbReference>
<sequence length="375" mass="42273">MIEVLFWVALLGSVYSYFLYPFALSLIPTRVSQMRQADGYQPRISLIVTAHNEEGRIVKKLENCLAIDYPNLEIIIASDASTDRTDDIVKGYSQKGVTLARADERKGKEYAQLQAIKAAKGDILVFSDVATDIPTDALQKMVFYFRDDSVGAVSSEDRFITRDGGIAGEGAYVKYEMWLRSLESKRAGLVGLSGSFFAARKEVCQQWDIAAPSDFNTALNCASQKLVAVSAPDVLGYYQDVADSKKEYERKLRTIIRGLTAIERHPEVMNPVRYGWFSFQVLSHKLMRWAVPWFLLLLIVTSVPMADEGGLYSLALFGQLIFYLCVFLAYARPSLRDNKFLKIPFFFIQVNLAIAHATIRFLSGTRMTVWTPSKR</sequence>
<comment type="caution">
    <text evidence="6">The sequence shown here is derived from an EMBL/GenBank/DDBJ whole genome shotgun (WGS) entry which is preliminary data.</text>
</comment>
<dbReference type="PATRIC" id="fig|1137280.3.peg.676"/>
<dbReference type="EMBL" id="ANIE01000003">
    <property type="protein sequence ID" value="KEF32226.1"/>
    <property type="molecule type" value="Genomic_DNA"/>
</dbReference>
<evidence type="ECO:0000259" key="5">
    <source>
        <dbReference type="Pfam" id="PF00535"/>
    </source>
</evidence>
<dbReference type="OrthoDB" id="9766971at2"/>
<organism evidence="6 7">
    <name type="scientific">Marinobacter nitratireducens</name>
    <dbReference type="NCBI Taxonomy" id="1137280"/>
    <lineage>
        <taxon>Bacteria</taxon>
        <taxon>Pseudomonadati</taxon>
        <taxon>Pseudomonadota</taxon>
        <taxon>Gammaproteobacteria</taxon>
        <taxon>Pseudomonadales</taxon>
        <taxon>Marinobacteraceae</taxon>
        <taxon>Marinobacter</taxon>
    </lineage>
</organism>
<dbReference type="Pfam" id="PF00535">
    <property type="entry name" value="Glycos_transf_2"/>
    <property type="match status" value="1"/>
</dbReference>
<feature type="transmembrane region" description="Helical" evidence="4">
    <location>
        <begin position="311"/>
        <end position="331"/>
    </location>
</feature>
<evidence type="ECO:0000313" key="6">
    <source>
        <dbReference type="EMBL" id="KEF32226.1"/>
    </source>
</evidence>
<evidence type="ECO:0000256" key="2">
    <source>
        <dbReference type="ARBA" id="ARBA00022676"/>
    </source>
</evidence>
<keyword evidence="4" id="KW-1133">Transmembrane helix</keyword>
<feature type="transmembrane region" description="Helical" evidence="4">
    <location>
        <begin position="286"/>
        <end position="305"/>
    </location>
</feature>
<dbReference type="PANTHER" id="PTHR43630">
    <property type="entry name" value="POLY-BETA-1,6-N-ACETYL-D-GLUCOSAMINE SYNTHASE"/>
    <property type="match status" value="1"/>
</dbReference>
<dbReference type="GO" id="GO:0016757">
    <property type="term" value="F:glycosyltransferase activity"/>
    <property type="evidence" value="ECO:0007669"/>
    <property type="project" value="UniProtKB-KW"/>
</dbReference>
<keyword evidence="4" id="KW-0472">Membrane</keyword>
<reference evidence="6 7" key="1">
    <citation type="submission" date="2012-12" db="EMBL/GenBank/DDBJ databases">
        <title>Genome assembly of Marinobacter sp. AK21.</title>
        <authorList>
            <person name="Khatri I."/>
            <person name="Kumar R."/>
            <person name="Vaidya B."/>
            <person name="Subramanian S."/>
            <person name="Pinnaka A."/>
        </authorList>
    </citation>
    <scope>NUCLEOTIDE SEQUENCE [LARGE SCALE GENOMIC DNA]</scope>
    <source>
        <strain evidence="6 7">AK21</strain>
    </source>
</reference>
<keyword evidence="2" id="KW-0328">Glycosyltransferase</keyword>
<comment type="similarity">
    <text evidence="1">Belongs to the glycosyltransferase 2 family.</text>
</comment>
<dbReference type="AlphaFoldDB" id="A0A072N3Y8"/>